<proteinExistence type="predicted"/>
<feature type="region of interest" description="Disordered" evidence="1">
    <location>
        <begin position="120"/>
        <end position="183"/>
    </location>
</feature>
<dbReference type="EMBL" id="HE575320">
    <property type="protein sequence ID" value="CCC91341.1"/>
    <property type="molecule type" value="Genomic_DNA"/>
</dbReference>
<dbReference type="AlphaFoldDB" id="G0UPN0"/>
<organism evidence="2">
    <name type="scientific">Trypanosoma congolense (strain IL3000)</name>
    <dbReference type="NCBI Taxonomy" id="1068625"/>
    <lineage>
        <taxon>Eukaryota</taxon>
        <taxon>Discoba</taxon>
        <taxon>Euglenozoa</taxon>
        <taxon>Kinetoplastea</taxon>
        <taxon>Metakinetoplastina</taxon>
        <taxon>Trypanosomatida</taxon>
        <taxon>Trypanosomatidae</taxon>
        <taxon>Trypanosoma</taxon>
        <taxon>Nannomonas</taxon>
    </lineage>
</organism>
<feature type="compositionally biased region" description="Polar residues" evidence="1">
    <location>
        <begin position="169"/>
        <end position="181"/>
    </location>
</feature>
<sequence>MSQNSVEGKLTAVEPTVTDFVKQDLTVDANPQECVPERDDAASPEILRDSLTPITEDVGVTIPGDVADAILLPDKQAQPAGLQVVEDVLPLANEEAGAPSTGVPESASPHVVEDVITALPDAAEGDEQGTAGDRKRRRSLEGGEDAACTGHRGSDAAAQEAEDNVTDKVCSTNEESVQPSQAEEPLSCVVGVMACPTDNAL</sequence>
<evidence type="ECO:0000313" key="2">
    <source>
        <dbReference type="EMBL" id="CCC91341.1"/>
    </source>
</evidence>
<protein>
    <submittedName>
        <fullName evidence="2">Uncharacterized protein TCIL3000_7_1480</fullName>
    </submittedName>
</protein>
<evidence type="ECO:0000256" key="1">
    <source>
        <dbReference type="SAM" id="MobiDB-lite"/>
    </source>
</evidence>
<gene>
    <name evidence="2" type="ORF">TCIL3000_7_1480</name>
</gene>
<dbReference type="VEuPathDB" id="TriTrypDB:TcIL3000_7_1480"/>
<reference evidence="2" key="1">
    <citation type="journal article" date="2012" name="Proc. Natl. Acad. Sci. U.S.A.">
        <title>Antigenic diversity is generated by distinct evolutionary mechanisms in African trypanosome species.</title>
        <authorList>
            <person name="Jackson A.P."/>
            <person name="Berry A."/>
            <person name="Aslett M."/>
            <person name="Allison H.C."/>
            <person name="Burton P."/>
            <person name="Vavrova-Anderson J."/>
            <person name="Brown R."/>
            <person name="Browne H."/>
            <person name="Corton N."/>
            <person name="Hauser H."/>
            <person name="Gamble J."/>
            <person name="Gilderthorp R."/>
            <person name="Marcello L."/>
            <person name="McQuillan J."/>
            <person name="Otto T.D."/>
            <person name="Quail M.A."/>
            <person name="Sanders M.J."/>
            <person name="van Tonder A."/>
            <person name="Ginger M.L."/>
            <person name="Field M.C."/>
            <person name="Barry J.D."/>
            <person name="Hertz-Fowler C."/>
            <person name="Berriman M."/>
        </authorList>
    </citation>
    <scope>NUCLEOTIDE SEQUENCE</scope>
    <source>
        <strain evidence="2">IL3000</strain>
    </source>
</reference>
<accession>G0UPN0</accession>
<name>G0UPN0_TRYCI</name>